<sequence>MFVRQDSLPSRIDSSLGSIAQSCLKPHPSGSPSHSTHLMLLPSNFNPSASSTIPSSLPPFLYPRRFPRFWCPVYQHSLDAERNADKERSEKNKRRDTEARRPKIKESPSPSPQAAGSYNLPSSSFLWLCKCPFAQYSLNRSSALLCRPDGSSCVLLGGRRSGSGRVAYGSCSAI</sequence>
<name>A0AAW0GB94_9APHY</name>
<keyword evidence="3" id="KW-1185">Reference proteome</keyword>
<accession>A0AAW0GB94</accession>
<evidence type="ECO:0000313" key="3">
    <source>
        <dbReference type="Proteomes" id="UP001385951"/>
    </source>
</evidence>
<organism evidence="2 3">
    <name type="scientific">Cerrena zonata</name>
    <dbReference type="NCBI Taxonomy" id="2478898"/>
    <lineage>
        <taxon>Eukaryota</taxon>
        <taxon>Fungi</taxon>
        <taxon>Dikarya</taxon>
        <taxon>Basidiomycota</taxon>
        <taxon>Agaricomycotina</taxon>
        <taxon>Agaricomycetes</taxon>
        <taxon>Polyporales</taxon>
        <taxon>Cerrenaceae</taxon>
        <taxon>Cerrena</taxon>
    </lineage>
</organism>
<evidence type="ECO:0000256" key="1">
    <source>
        <dbReference type="SAM" id="MobiDB-lite"/>
    </source>
</evidence>
<feature type="region of interest" description="Disordered" evidence="1">
    <location>
        <begin position="81"/>
        <end position="116"/>
    </location>
</feature>
<feature type="compositionally biased region" description="Basic and acidic residues" evidence="1">
    <location>
        <begin position="81"/>
        <end position="106"/>
    </location>
</feature>
<evidence type="ECO:0000313" key="2">
    <source>
        <dbReference type="EMBL" id="KAK7686335.1"/>
    </source>
</evidence>
<comment type="caution">
    <text evidence="2">The sequence shown here is derived from an EMBL/GenBank/DDBJ whole genome shotgun (WGS) entry which is preliminary data.</text>
</comment>
<dbReference type="Proteomes" id="UP001385951">
    <property type="component" value="Unassembled WGS sequence"/>
</dbReference>
<dbReference type="EMBL" id="JASBNA010000017">
    <property type="protein sequence ID" value="KAK7686335.1"/>
    <property type="molecule type" value="Genomic_DNA"/>
</dbReference>
<dbReference type="AlphaFoldDB" id="A0AAW0GB94"/>
<gene>
    <name evidence="2" type="ORF">QCA50_010559</name>
</gene>
<proteinExistence type="predicted"/>
<protein>
    <submittedName>
        <fullName evidence="2">Uncharacterized protein</fullName>
    </submittedName>
</protein>
<reference evidence="2 3" key="1">
    <citation type="submission" date="2022-09" db="EMBL/GenBank/DDBJ databases">
        <authorList>
            <person name="Palmer J.M."/>
        </authorList>
    </citation>
    <scope>NUCLEOTIDE SEQUENCE [LARGE SCALE GENOMIC DNA]</scope>
    <source>
        <strain evidence="2 3">DSM 7382</strain>
    </source>
</reference>